<dbReference type="Pfam" id="PF00501">
    <property type="entry name" value="AMP-binding"/>
    <property type="match status" value="1"/>
</dbReference>
<dbReference type="CDD" id="cd05911">
    <property type="entry name" value="Firefly_Luc_like"/>
    <property type="match status" value="1"/>
</dbReference>
<protein>
    <submittedName>
        <fullName evidence="3">Acetyl-CoA synthetase-like protein, protein</fullName>
    </submittedName>
</protein>
<proteinExistence type="predicted"/>
<evidence type="ECO:0000259" key="1">
    <source>
        <dbReference type="Pfam" id="PF00501"/>
    </source>
</evidence>
<dbReference type="Gene3D" id="3.30.300.30">
    <property type="match status" value="1"/>
</dbReference>
<organism evidence="3 4">
    <name type="scientific">Acrodontium crateriforme</name>
    <dbReference type="NCBI Taxonomy" id="150365"/>
    <lineage>
        <taxon>Eukaryota</taxon>
        <taxon>Fungi</taxon>
        <taxon>Dikarya</taxon>
        <taxon>Ascomycota</taxon>
        <taxon>Pezizomycotina</taxon>
        <taxon>Dothideomycetes</taxon>
        <taxon>Dothideomycetidae</taxon>
        <taxon>Mycosphaerellales</taxon>
        <taxon>Teratosphaeriaceae</taxon>
        <taxon>Acrodontium</taxon>
    </lineage>
</organism>
<accession>A0AAQ3M2T3</accession>
<sequence>MIIRSEDPDLDIPKVDILTYLFPEYEPISRDPVWIDAVNPKKSLSPADLLLWVKRLGIGLDRLGIARGDIVLIYTPNHIFVPVAYLGIVGNTRAFSAVNPIYTVNEIVHQLKNSNAKALLVHPQMVKNAIAAAEKAGLSKNRIFQFNDEYCEEVDGIHDWRVMLGSIQEAETFQWKKLNGEASVKTLATVNYSSGTTGLPKGVSVSHHNLISNVEQTIAYRYKHIDFAGGQVLKERWIGFLPLYHAYGQLYANLIATKLNVPIYIMKQFVYTDFLQHIQDFKISHLQVAPPVLVMMTKRPETSKYDLRSIQGIICGAAPLSKELQNLVAKRFKVEIFQGWGMTELTCGSIVQRKMDDRGTVGKLIPNHECKLIDDDGNEVGYDTPGEMYVRSPNVCMGYFNNEQATKDSISEDGWLKTGDVAVVNKEGFFWIVDRKKELIKVNALQVAPAELEAALIENDDVEDAAVTGIMLFNEEWPRAYVQLKAEAKDRISPKDIQDWIASRVAKHKRLVGGVMFVDEVPKLASGKIQRKVIREWAKRDISAMEKELAGKNLRAKL</sequence>
<gene>
    <name evidence="3" type="ORF">R9X50_00163800</name>
</gene>
<dbReference type="SUPFAM" id="SSF56801">
    <property type="entry name" value="Acetyl-CoA synthetase-like"/>
    <property type="match status" value="1"/>
</dbReference>
<dbReference type="InterPro" id="IPR000873">
    <property type="entry name" value="AMP-dep_synth/lig_dom"/>
</dbReference>
<dbReference type="Gene3D" id="3.40.50.12780">
    <property type="entry name" value="N-terminal domain of ligase-like"/>
    <property type="match status" value="1"/>
</dbReference>
<dbReference type="Proteomes" id="UP001303373">
    <property type="component" value="Chromosome 2"/>
</dbReference>
<keyword evidence="4" id="KW-1185">Reference proteome</keyword>
<dbReference type="InterPro" id="IPR025110">
    <property type="entry name" value="AMP-bd_C"/>
</dbReference>
<dbReference type="PANTHER" id="PTHR24096">
    <property type="entry name" value="LONG-CHAIN-FATTY-ACID--COA LIGASE"/>
    <property type="match status" value="1"/>
</dbReference>
<evidence type="ECO:0000313" key="4">
    <source>
        <dbReference type="Proteomes" id="UP001303373"/>
    </source>
</evidence>
<reference evidence="3 4" key="1">
    <citation type="submission" date="2023-11" db="EMBL/GenBank/DDBJ databases">
        <title>An acidophilic fungus is an integral part of prey digestion in a carnivorous sundew plant.</title>
        <authorList>
            <person name="Tsai I.J."/>
        </authorList>
    </citation>
    <scope>NUCLEOTIDE SEQUENCE [LARGE SCALE GENOMIC DNA]</scope>
    <source>
        <strain evidence="3">169a</strain>
    </source>
</reference>
<dbReference type="PROSITE" id="PS00455">
    <property type="entry name" value="AMP_BINDING"/>
    <property type="match status" value="1"/>
</dbReference>
<evidence type="ECO:0000259" key="2">
    <source>
        <dbReference type="Pfam" id="PF13193"/>
    </source>
</evidence>
<dbReference type="PANTHER" id="PTHR24096:SF194">
    <property type="entry name" value="AMP-DEPENDENT SYNTHETASE_LIGASE DOMAIN-CONTAINING PROTEIN"/>
    <property type="match status" value="1"/>
</dbReference>
<dbReference type="InterPro" id="IPR020845">
    <property type="entry name" value="AMP-binding_CS"/>
</dbReference>
<feature type="domain" description="AMP-binding enzyme C-terminal" evidence="2">
    <location>
        <begin position="451"/>
        <end position="528"/>
    </location>
</feature>
<dbReference type="InterPro" id="IPR045851">
    <property type="entry name" value="AMP-bd_C_sf"/>
</dbReference>
<dbReference type="EMBL" id="CP138581">
    <property type="protein sequence ID" value="WPG98840.1"/>
    <property type="molecule type" value="Genomic_DNA"/>
</dbReference>
<feature type="domain" description="AMP-dependent synthetase/ligase" evidence="1">
    <location>
        <begin position="39"/>
        <end position="400"/>
    </location>
</feature>
<dbReference type="Pfam" id="PF13193">
    <property type="entry name" value="AMP-binding_C"/>
    <property type="match status" value="1"/>
</dbReference>
<dbReference type="GO" id="GO:0016405">
    <property type="term" value="F:CoA-ligase activity"/>
    <property type="evidence" value="ECO:0007669"/>
    <property type="project" value="TreeGrafter"/>
</dbReference>
<evidence type="ECO:0000313" key="3">
    <source>
        <dbReference type="EMBL" id="WPG98840.1"/>
    </source>
</evidence>
<dbReference type="AlphaFoldDB" id="A0AAQ3M2T3"/>
<dbReference type="InterPro" id="IPR042099">
    <property type="entry name" value="ANL_N_sf"/>
</dbReference>
<name>A0AAQ3M2T3_9PEZI</name>